<proteinExistence type="predicted"/>
<dbReference type="InterPro" id="IPR036640">
    <property type="entry name" value="ABC1_TM_sf"/>
</dbReference>
<evidence type="ECO:0000256" key="4">
    <source>
        <dbReference type="ARBA" id="ARBA00022989"/>
    </source>
</evidence>
<dbReference type="Pfam" id="PF00005">
    <property type="entry name" value="ABC_tran"/>
    <property type="match status" value="1"/>
</dbReference>
<dbReference type="GO" id="GO:0005524">
    <property type="term" value="F:ATP binding"/>
    <property type="evidence" value="ECO:0007669"/>
    <property type="project" value="UniProtKB-KW"/>
</dbReference>
<evidence type="ECO:0000313" key="9">
    <source>
        <dbReference type="Proteomes" id="UP000717328"/>
    </source>
</evidence>
<keyword evidence="4 6" id="KW-1133">Transmembrane helix</keyword>
<dbReference type="InterPro" id="IPR050173">
    <property type="entry name" value="ABC_transporter_C-like"/>
</dbReference>
<dbReference type="PANTHER" id="PTHR24223:SF356">
    <property type="entry name" value="ATP-BINDING CASSETTE TRANSPORTER ABC4"/>
    <property type="match status" value="1"/>
</dbReference>
<evidence type="ECO:0000256" key="6">
    <source>
        <dbReference type="SAM" id="Phobius"/>
    </source>
</evidence>
<keyword evidence="9" id="KW-1185">Reference proteome</keyword>
<dbReference type="AlphaFoldDB" id="A0A9P7K4L5"/>
<evidence type="ECO:0000256" key="3">
    <source>
        <dbReference type="ARBA" id="ARBA00022840"/>
    </source>
</evidence>
<evidence type="ECO:0000313" key="8">
    <source>
        <dbReference type="EMBL" id="KAG5636015.1"/>
    </source>
</evidence>
<feature type="transmembrane region" description="Helical" evidence="6">
    <location>
        <begin position="161"/>
        <end position="182"/>
    </location>
</feature>
<keyword evidence="1 6" id="KW-0812">Transmembrane</keyword>
<dbReference type="PANTHER" id="PTHR24223">
    <property type="entry name" value="ATP-BINDING CASSETTE SUB-FAMILY C"/>
    <property type="match status" value="1"/>
</dbReference>
<evidence type="ECO:0000256" key="1">
    <source>
        <dbReference type="ARBA" id="ARBA00022692"/>
    </source>
</evidence>
<feature type="transmembrane region" description="Helical" evidence="6">
    <location>
        <begin position="95"/>
        <end position="119"/>
    </location>
</feature>
<reference evidence="8" key="2">
    <citation type="submission" date="2021-10" db="EMBL/GenBank/DDBJ databases">
        <title>Phylogenomics reveals ancestral predisposition of the termite-cultivated fungus Termitomyces towards a domesticated lifestyle.</title>
        <authorList>
            <person name="Auxier B."/>
            <person name="Grum-Grzhimaylo A."/>
            <person name="Cardenas M.E."/>
            <person name="Lodge J.D."/>
            <person name="Laessoe T."/>
            <person name="Pedersen O."/>
            <person name="Smith M.E."/>
            <person name="Kuyper T.W."/>
            <person name="Franco-Molano E.A."/>
            <person name="Baroni T.J."/>
            <person name="Aanen D.K."/>
        </authorList>
    </citation>
    <scope>NUCLEOTIDE SEQUENCE</scope>
    <source>
        <strain evidence="8">D49</strain>
    </source>
</reference>
<organism evidence="8 9">
    <name type="scientific">Sphagnurus paluster</name>
    <dbReference type="NCBI Taxonomy" id="117069"/>
    <lineage>
        <taxon>Eukaryota</taxon>
        <taxon>Fungi</taxon>
        <taxon>Dikarya</taxon>
        <taxon>Basidiomycota</taxon>
        <taxon>Agaricomycotina</taxon>
        <taxon>Agaricomycetes</taxon>
        <taxon>Agaricomycetidae</taxon>
        <taxon>Agaricales</taxon>
        <taxon>Tricholomatineae</taxon>
        <taxon>Lyophyllaceae</taxon>
        <taxon>Sphagnurus</taxon>
    </lineage>
</organism>
<dbReference type="GO" id="GO:0016020">
    <property type="term" value="C:membrane"/>
    <property type="evidence" value="ECO:0007669"/>
    <property type="project" value="InterPro"/>
</dbReference>
<dbReference type="Gene3D" id="3.40.50.300">
    <property type="entry name" value="P-loop containing nucleotide triphosphate hydrolases"/>
    <property type="match status" value="2"/>
</dbReference>
<dbReference type="EMBL" id="JABCKI010005987">
    <property type="protein sequence ID" value="KAG5636015.1"/>
    <property type="molecule type" value="Genomic_DNA"/>
</dbReference>
<keyword evidence="3" id="KW-0067">ATP-binding</keyword>
<evidence type="ECO:0000256" key="5">
    <source>
        <dbReference type="ARBA" id="ARBA00023136"/>
    </source>
</evidence>
<evidence type="ECO:0000259" key="7">
    <source>
        <dbReference type="Pfam" id="PF00005"/>
    </source>
</evidence>
<dbReference type="InterPro" id="IPR027417">
    <property type="entry name" value="P-loop_NTPase"/>
</dbReference>
<keyword evidence="2" id="KW-0547">Nucleotide-binding</keyword>
<protein>
    <recommendedName>
        <fullName evidence="7">ABC transporter domain-containing protein</fullName>
    </recommendedName>
</protein>
<feature type="domain" description="ABC transporter" evidence="7">
    <location>
        <begin position="228"/>
        <end position="352"/>
    </location>
</feature>
<dbReference type="InterPro" id="IPR003439">
    <property type="entry name" value="ABC_transporter-like_ATP-bd"/>
</dbReference>
<accession>A0A9P7K4L5</accession>
<name>A0A9P7K4L5_9AGAR</name>
<comment type="caution">
    <text evidence="8">The sequence shown here is derived from an EMBL/GenBank/DDBJ whole genome shotgun (WGS) entry which is preliminary data.</text>
</comment>
<sequence length="357" mass="39102">MARPVVGYAVSITIDGSVQSQGSASVLFKDDLFVEHLKEEEAIAKVRSEVNSLPAGVDEKFPDGKLILAEEIEEGHVSFSSLKLYFSALGGDRPILFFSAIAIGLLATDLLDATMTWYLGYWASQYEDHPASEEAFQAESLNRINQYTRAARTFHNLNRWISVRIDFISGLFTASLATYLVYFQNQKASNTGFALNMAGNSLERIQGYIDIEQEPKPTQRGVPPAYWPASGEIRVENLSAKYSADGPNVLHDLSFTIQSGQRIGIGESNQPELLSGTLRQNLDPFDQYDDATLNDALRAAGLFSLQSEMDEGRITLDSSISGGGSNLSVGQRQILALARAMVRGSKLFILDEGRGKA</sequence>
<dbReference type="OrthoDB" id="3260563at2759"/>
<keyword evidence="5 6" id="KW-0472">Membrane</keyword>
<dbReference type="Gene3D" id="1.20.1560.10">
    <property type="entry name" value="ABC transporter type 1, transmembrane domain"/>
    <property type="match status" value="1"/>
</dbReference>
<gene>
    <name evidence="8" type="ORF">H0H81_009365</name>
</gene>
<dbReference type="SUPFAM" id="SSF52540">
    <property type="entry name" value="P-loop containing nucleoside triphosphate hydrolases"/>
    <property type="match status" value="1"/>
</dbReference>
<evidence type="ECO:0000256" key="2">
    <source>
        <dbReference type="ARBA" id="ARBA00022741"/>
    </source>
</evidence>
<dbReference type="SUPFAM" id="SSF90123">
    <property type="entry name" value="ABC transporter transmembrane region"/>
    <property type="match status" value="1"/>
</dbReference>
<dbReference type="GO" id="GO:0016887">
    <property type="term" value="F:ATP hydrolysis activity"/>
    <property type="evidence" value="ECO:0007669"/>
    <property type="project" value="InterPro"/>
</dbReference>
<dbReference type="GO" id="GO:0042626">
    <property type="term" value="F:ATPase-coupled transmembrane transporter activity"/>
    <property type="evidence" value="ECO:0007669"/>
    <property type="project" value="TreeGrafter"/>
</dbReference>
<reference evidence="8" key="1">
    <citation type="submission" date="2021-02" db="EMBL/GenBank/DDBJ databases">
        <authorList>
            <person name="Nieuwenhuis M."/>
            <person name="Van De Peppel L.J.J."/>
        </authorList>
    </citation>
    <scope>NUCLEOTIDE SEQUENCE</scope>
    <source>
        <strain evidence="8">D49</strain>
    </source>
</reference>
<dbReference type="Proteomes" id="UP000717328">
    <property type="component" value="Unassembled WGS sequence"/>
</dbReference>